<feature type="domain" description="Thiaminase-2/PQQC" evidence="2">
    <location>
        <begin position="8"/>
        <end position="209"/>
    </location>
</feature>
<proteinExistence type="inferred from homology"/>
<keyword evidence="1" id="KW-0784">Thiamine biosynthesis</keyword>
<dbReference type="InterPro" id="IPR050967">
    <property type="entry name" value="Thiamine_Salvage_TenA"/>
</dbReference>
<dbReference type="UniPathway" id="UPA00060"/>
<protein>
    <recommendedName>
        <fullName evidence="1">Aminopyrimidine aminohydrolase</fullName>
        <ecNumber evidence="1">3.5.99.2</ecNumber>
    </recommendedName>
</protein>
<dbReference type="InterPro" id="IPR027574">
    <property type="entry name" value="Thiaminase_II"/>
</dbReference>
<gene>
    <name evidence="3" type="ORF">BZG01_04700</name>
</gene>
<reference evidence="3 4" key="1">
    <citation type="journal article" date="2017" name="Front. Microbiol.">
        <title>Labilibaculum manganireducens gen. nov., sp. nov. and Labilibaculum filiforme sp. nov., Novel Bacteroidetes Isolated from Subsurface Sediments of the Baltic Sea.</title>
        <authorList>
            <person name="Vandieken V."/>
            <person name="Marshall I.P."/>
            <person name="Niemann H."/>
            <person name="Engelen B."/>
            <person name="Cypionka H."/>
        </authorList>
    </citation>
    <scope>NUCLEOTIDE SEQUENCE [LARGE SCALE GENOMIC DNA]</scope>
    <source>
        <strain evidence="3 4">59.10-2M</strain>
    </source>
</reference>
<comment type="function">
    <text evidence="1">Catalyzes an amino-pyrimidine hydrolysis reaction at the C5' of the pyrimidine moiety of thiamine compounds, a reaction that is part of a thiamine salvage pathway.</text>
</comment>
<keyword evidence="1" id="KW-0378">Hydrolase</keyword>
<name>A0A2N3IE04_9BACT</name>
<dbReference type="InterPro" id="IPR016084">
    <property type="entry name" value="Haem_Oase-like_multi-hlx"/>
</dbReference>
<dbReference type="Pfam" id="PF03070">
    <property type="entry name" value="TENA_THI-4"/>
    <property type="match status" value="1"/>
</dbReference>
<comment type="caution">
    <text evidence="3">The sequence shown here is derived from an EMBL/GenBank/DDBJ whole genome shotgun (WGS) entry which is preliminary data.</text>
</comment>
<evidence type="ECO:0000259" key="2">
    <source>
        <dbReference type="Pfam" id="PF03070"/>
    </source>
</evidence>
<dbReference type="Proteomes" id="UP000233618">
    <property type="component" value="Unassembled WGS sequence"/>
</dbReference>
<dbReference type="Gene3D" id="1.20.910.10">
    <property type="entry name" value="Heme oxygenase-like"/>
    <property type="match status" value="1"/>
</dbReference>
<evidence type="ECO:0000256" key="1">
    <source>
        <dbReference type="RuleBase" id="RU363093"/>
    </source>
</evidence>
<dbReference type="GO" id="GO:0009229">
    <property type="term" value="P:thiamine diphosphate biosynthetic process"/>
    <property type="evidence" value="ECO:0007669"/>
    <property type="project" value="UniProtKB-UniPathway"/>
</dbReference>
<organism evidence="3 4">
    <name type="scientific">Labilibaculum manganireducens</name>
    <dbReference type="NCBI Taxonomy" id="1940525"/>
    <lineage>
        <taxon>Bacteria</taxon>
        <taxon>Pseudomonadati</taxon>
        <taxon>Bacteroidota</taxon>
        <taxon>Bacteroidia</taxon>
        <taxon>Marinilabiliales</taxon>
        <taxon>Marinifilaceae</taxon>
        <taxon>Labilibaculum</taxon>
    </lineage>
</organism>
<dbReference type="PANTHER" id="PTHR43198:SF2">
    <property type="entry name" value="SI:CH1073-67J19.1-RELATED"/>
    <property type="match status" value="1"/>
</dbReference>
<dbReference type="GO" id="GO:0009228">
    <property type="term" value="P:thiamine biosynthetic process"/>
    <property type="evidence" value="ECO:0007669"/>
    <property type="project" value="UniProtKB-KW"/>
</dbReference>
<keyword evidence="4" id="KW-1185">Reference proteome</keyword>
<dbReference type="AlphaFoldDB" id="A0A2N3IE04"/>
<dbReference type="SUPFAM" id="SSF48613">
    <property type="entry name" value="Heme oxygenase-like"/>
    <property type="match status" value="1"/>
</dbReference>
<dbReference type="GO" id="GO:0005829">
    <property type="term" value="C:cytosol"/>
    <property type="evidence" value="ECO:0007669"/>
    <property type="project" value="TreeGrafter"/>
</dbReference>
<comment type="similarity">
    <text evidence="1">Belongs to the TenA family.</text>
</comment>
<sequence length="222" mass="25732">MDWSTKAWESIEEIYTQILNLSFIKELTSGTLEREKFNFYLEQDSIYLAEFGKVLAGIACKLDKSEHRKIFLSFALDTVAVEQALHQFYLQNRKKVVEASPSCLLYTCYIHKQLATTSIEEAVAAILPCFWIYKKVGDYILENQIPGENQYQNWIDTYGGDEFSEAVELAIDICNELAKGTTICNQNKMIDAFVMASKLEWMFWKSAYEMEEWPVKSNIIYV</sequence>
<comment type="catalytic activity">
    <reaction evidence="1">
        <text>4-amino-5-aminomethyl-2-methylpyrimidine + H2O = 4-amino-5-hydroxymethyl-2-methylpyrimidine + NH4(+)</text>
        <dbReference type="Rhea" id="RHEA:31799"/>
        <dbReference type="ChEBI" id="CHEBI:15377"/>
        <dbReference type="ChEBI" id="CHEBI:16892"/>
        <dbReference type="ChEBI" id="CHEBI:28938"/>
        <dbReference type="ChEBI" id="CHEBI:63416"/>
        <dbReference type="EC" id="3.5.99.2"/>
    </reaction>
</comment>
<dbReference type="InterPro" id="IPR004305">
    <property type="entry name" value="Thiaminase-2/PQQC"/>
</dbReference>
<dbReference type="CDD" id="cd19365">
    <property type="entry name" value="TenA_C-like"/>
    <property type="match status" value="1"/>
</dbReference>
<accession>A0A2N3IE04</accession>
<comment type="pathway">
    <text evidence="1">Cofactor biosynthesis; thiamine diphosphate biosynthesis.</text>
</comment>
<dbReference type="EMBL" id="MVDE01000004">
    <property type="protein sequence ID" value="PKQ68515.1"/>
    <property type="molecule type" value="Genomic_DNA"/>
</dbReference>
<dbReference type="PANTHER" id="PTHR43198">
    <property type="entry name" value="BIFUNCTIONAL TH2 PROTEIN"/>
    <property type="match status" value="1"/>
</dbReference>
<comment type="catalytic activity">
    <reaction evidence="1">
        <text>thiamine + H2O = 5-(2-hydroxyethyl)-4-methylthiazole + 4-amino-5-hydroxymethyl-2-methylpyrimidine + H(+)</text>
        <dbReference type="Rhea" id="RHEA:17509"/>
        <dbReference type="ChEBI" id="CHEBI:15377"/>
        <dbReference type="ChEBI" id="CHEBI:15378"/>
        <dbReference type="ChEBI" id="CHEBI:16892"/>
        <dbReference type="ChEBI" id="CHEBI:17957"/>
        <dbReference type="ChEBI" id="CHEBI:18385"/>
        <dbReference type="EC" id="3.5.99.2"/>
    </reaction>
</comment>
<evidence type="ECO:0000313" key="3">
    <source>
        <dbReference type="EMBL" id="PKQ68515.1"/>
    </source>
</evidence>
<dbReference type="NCBIfam" id="TIGR04306">
    <property type="entry name" value="salvage_TenA"/>
    <property type="match status" value="1"/>
</dbReference>
<dbReference type="RefSeq" id="WP_101308678.1">
    <property type="nucleotide sequence ID" value="NZ_CAXXEE010000003.1"/>
</dbReference>
<dbReference type="GO" id="GO:0050334">
    <property type="term" value="F:thiaminase activity"/>
    <property type="evidence" value="ECO:0007669"/>
    <property type="project" value="UniProtKB-EC"/>
</dbReference>
<evidence type="ECO:0000313" key="4">
    <source>
        <dbReference type="Proteomes" id="UP000233618"/>
    </source>
</evidence>
<dbReference type="EC" id="3.5.99.2" evidence="1"/>